<evidence type="ECO:0000313" key="3">
    <source>
        <dbReference type="EMBL" id="AXY21765.1"/>
    </source>
</evidence>
<dbReference type="InterPro" id="IPR012899">
    <property type="entry name" value="LTXXQ"/>
</dbReference>
<dbReference type="RefSeq" id="WP_110546766.1">
    <property type="nucleotide sequence ID" value="NZ_CP023036.1"/>
</dbReference>
<evidence type="ECO:0000313" key="4">
    <source>
        <dbReference type="Proteomes" id="UP000264120"/>
    </source>
</evidence>
<reference evidence="3 4" key="1">
    <citation type="submission" date="2017-08" db="EMBL/GenBank/DDBJ databases">
        <title>Complete genome sequence of Gluconacetobacter saccharivorans CV1 isolated from Fermented Vinegar.</title>
        <authorList>
            <person name="Kim S.-Y."/>
        </authorList>
    </citation>
    <scope>NUCLEOTIDE SEQUENCE [LARGE SCALE GENOMIC DNA]</scope>
    <source>
        <strain evidence="3 4">CV1</strain>
    </source>
</reference>
<dbReference type="EMBL" id="CP023036">
    <property type="protein sequence ID" value="AXY21765.1"/>
    <property type="molecule type" value="Genomic_DNA"/>
</dbReference>
<keyword evidence="4" id="KW-1185">Reference proteome</keyword>
<accession>A0A347WA72</accession>
<feature type="region of interest" description="Disordered" evidence="1">
    <location>
        <begin position="26"/>
        <end position="52"/>
    </location>
</feature>
<feature type="chain" id="PRO_5017830060" description="LTXXQ motif family protein" evidence="2">
    <location>
        <begin position="22"/>
        <end position="186"/>
    </location>
</feature>
<protein>
    <recommendedName>
        <fullName evidence="5">LTXXQ motif family protein</fullName>
    </recommendedName>
</protein>
<evidence type="ECO:0000256" key="2">
    <source>
        <dbReference type="SAM" id="SignalP"/>
    </source>
</evidence>
<proteinExistence type="predicted"/>
<feature type="signal peptide" evidence="2">
    <location>
        <begin position="1"/>
        <end position="21"/>
    </location>
</feature>
<dbReference type="OrthoDB" id="7284939at2"/>
<gene>
    <name evidence="3" type="ORF">CD178_00968</name>
</gene>
<organism evidence="3 4">
    <name type="scientific">Komagataeibacter saccharivorans</name>
    <dbReference type="NCBI Taxonomy" id="265959"/>
    <lineage>
        <taxon>Bacteria</taxon>
        <taxon>Pseudomonadati</taxon>
        <taxon>Pseudomonadota</taxon>
        <taxon>Alphaproteobacteria</taxon>
        <taxon>Acetobacterales</taxon>
        <taxon>Acetobacteraceae</taxon>
        <taxon>Komagataeibacter</taxon>
    </lineage>
</organism>
<keyword evidence="2" id="KW-0732">Signal</keyword>
<dbReference type="AlphaFoldDB" id="A0A347WA72"/>
<evidence type="ECO:0008006" key="5">
    <source>
        <dbReference type="Google" id="ProtNLM"/>
    </source>
</evidence>
<feature type="region of interest" description="Disordered" evidence="1">
    <location>
        <begin position="143"/>
        <end position="186"/>
    </location>
</feature>
<feature type="compositionally biased region" description="Low complexity" evidence="1">
    <location>
        <begin position="164"/>
        <end position="186"/>
    </location>
</feature>
<dbReference type="KEGG" id="ksc:CD178_00968"/>
<name>A0A347WA72_9PROT</name>
<evidence type="ECO:0000256" key="1">
    <source>
        <dbReference type="SAM" id="MobiDB-lite"/>
    </source>
</evidence>
<dbReference type="Proteomes" id="UP000264120">
    <property type="component" value="Chromosome"/>
</dbReference>
<feature type="compositionally biased region" description="Polar residues" evidence="1">
    <location>
        <begin position="34"/>
        <end position="44"/>
    </location>
</feature>
<dbReference type="Pfam" id="PF07813">
    <property type="entry name" value="LTXXQ"/>
    <property type="match status" value="1"/>
</dbReference>
<dbReference type="GO" id="GO:0042597">
    <property type="term" value="C:periplasmic space"/>
    <property type="evidence" value="ECO:0007669"/>
    <property type="project" value="InterPro"/>
</dbReference>
<sequence>MMFRRLLPAAAFVLLPGMAMAADQQPAAAPAAQSTTQRSPTASLAHTPHAPAPEQVEAHIKALHDQLAITKKQEALWTPFAQDMRDNAQRLHDSIENRREKLPGMNALENMQSYAELTVERAQDMQTLNSAFAPLYESFSKKQRKHADALFQQGDSEHAEKGQAPEAAEQATSTTSAPATGGAAAQ</sequence>